<feature type="region of interest" description="Disordered" evidence="1">
    <location>
        <begin position="1246"/>
        <end position="1278"/>
    </location>
</feature>
<dbReference type="InterPro" id="IPR056882">
    <property type="entry name" value="MOM1_dom"/>
</dbReference>
<feature type="region of interest" description="Disordered" evidence="1">
    <location>
        <begin position="127"/>
        <end position="165"/>
    </location>
</feature>
<sequence length="1846" mass="202112">MAKTSPPKRKSEFEMKRTPSPMRRFERAKNNSSTSSGSKMSGSKSSGSSLKERKGEMKEKSMKDLALGTREVSKSGKENAGTAHVKNKIRNGRDYLASFKKNKKEVKASVNASKDVCKTKVPLLRSSEREREHTDEGQPLRFQRELLEGKHPGKSCSGLSQGKRKREQLLEELSNTTEVESDEVVKKRKMVVNSNDDPHYVKPGLEGKINPGCKEGASVTPADIVPHSSARSTSCVNTIADEKCEREPLKLRIKLLEGKHPRWKSCCVLSQGKRKKRERLLDELSKTPEVEGDEVVKMRKMMVNSNDDSPYLKPVSEGKTTPRCKGGASVTAAHNVPHCFARSTTCVNTTTDEKCDSTSHNVDRNVLEKPKSNLFASEERRKLIDAQKNLNLLLKPGISKLCGVLQLSDVVKAMAKNLLEYVMNNHHVNTEPATTLQALQIALCWTAASFLKQKVDHKESLLLAKQHLNFACIKEEAYYFYSMLRCLKETFLHRTRIFKVAVSPKSAKLSSKDALKDHSHAKVLSKIEDLSMNLEYLAKTDVSKSIKDIYKKFKKKMTKLTEKQRKDKNDYEEEKGHIDREKKTELAVIQFCYQNNTSMRTYRLKMLDKRIEEHKLHMDIHRECLEEFHLQEWFKLKEQEKQWVENVQSWANVELLNGSPSNGPEPWSKCLQTSEEVRVNKDSEDLASLREHGLDKVVLIGLSGTQENAPDEGVVCGGFIRTVTSPARPLSANGVLDTMTSGTFLFTDCMEKNEAGSSGDDQENGVSMNPCAKELITDGGTSDYGEVLLDVPEIVCCTDGSEKVVTPSLPSFEECIHNADTSLIPDGEVRLEVPKSGKSTDGPEQTLPLDMSSVQWKPNGAALSVPDREAPLGLHESASSSHNIVSASTPSSEEQIHAVMVTVKDKVVESRLFETGSSNDDQGNLVTVDPSEEQNPENAIYDTVNSIHGLHNVISVSAPSSEDQIHVVTVTIPESGVFETVSSNDGQGNLVSVDPASEEQTLEKSTDYETVSSSHGLHNVVSVSAPSSEERIHIVTVTIPDKVVDSGVLETTSLNGGQGDVVSVDLPSEEQILEKTSAYDESVSSIHGLHNVVSVDPPSSEEQRHAVTVTMPDKEVGSGVLETVSSNDGLANLVSMDPPSSKKQISKKAIEHETISLTHGLQNLESVSPPSSEERITVPAKEDESRVLETVSSNDGLVNLLSMDPSSSEERIPEKASEHETVSLSQIHAVTETMPDKEVESGMLETVSSSDGLGNLVSVDPPSSKEKNPEKATEKESSELHVMASNSATGINQQKGVDTAAISNSSGENPLVNSLLLQPVTALVHGGSVTFDQAHQQKGTLLATLTAVQCGDPQASELQDTSQPVENPVSTSVAMVSYNHSYHDVPDNEPVVQVPVLPSSNTLDHSSPELFSVAGINIQPISEDHTFNQVAQAPMRIAGNLPDLSDQTILQPMTCFSLQQPVDIPTSGFGMLFQDTRATSITSSYNTCPIPSAPRGASQMPLPLSPDPLQNELEKLDKEADQIHKSHEDMKLRLKSDCDKEIEEAVADIRRKYEIRFQETDAEFHLRKKESDAIRNMVLMNKILSLVWTKYMDYTRASSASGPQQDENFVFFQHLDQLSIRQNQHVHSPVASSSLASPPAASLQTSIASLPSLQVTPLAPATNPHCTTPPMQLPAPFPSIPARPPHISSPSSTGIPQGGGEIRAPAPHFQPFRPSTSMSNPHLQPFTPSTSMRNWQSHSNSHASSVSLPHIPRLPPPMQQYVPYTRAHHPENAGGLPALSVYALPLIMDINGRFGSNPSGSLPSMPNLGSTLDHLHLSDPAITGGAHVNPVRTGRSTDVVYLSDDD</sequence>
<dbReference type="Pfam" id="PF25029">
    <property type="entry name" value="MOM1"/>
    <property type="match status" value="1"/>
</dbReference>
<dbReference type="EMBL" id="CM007656">
    <property type="protein sequence ID" value="ONI00783.1"/>
    <property type="molecule type" value="Genomic_DNA"/>
</dbReference>
<name>A0A251NNA1_PRUPE</name>
<reference evidence="3 4" key="1">
    <citation type="journal article" date="2013" name="Nat. Genet.">
        <title>The high-quality draft genome of peach (Prunus persica) identifies unique patterns of genetic diversity, domestication and genome evolution.</title>
        <authorList>
            <consortium name="International Peach Genome Initiative"/>
            <person name="Verde I."/>
            <person name="Abbott A.G."/>
            <person name="Scalabrin S."/>
            <person name="Jung S."/>
            <person name="Shu S."/>
            <person name="Marroni F."/>
            <person name="Zhebentyayeva T."/>
            <person name="Dettori M.T."/>
            <person name="Grimwood J."/>
            <person name="Cattonaro F."/>
            <person name="Zuccolo A."/>
            <person name="Rossini L."/>
            <person name="Jenkins J."/>
            <person name="Vendramin E."/>
            <person name="Meisel L.A."/>
            <person name="Decroocq V."/>
            <person name="Sosinski B."/>
            <person name="Prochnik S."/>
            <person name="Mitros T."/>
            <person name="Policriti A."/>
            <person name="Cipriani G."/>
            <person name="Dondini L."/>
            <person name="Ficklin S."/>
            <person name="Goodstein D.M."/>
            <person name="Xuan P."/>
            <person name="Del Fabbro C."/>
            <person name="Aramini V."/>
            <person name="Copetti D."/>
            <person name="Gonzalez S."/>
            <person name="Horner D.S."/>
            <person name="Falchi R."/>
            <person name="Lucas S."/>
            <person name="Mica E."/>
            <person name="Maldonado J."/>
            <person name="Lazzari B."/>
            <person name="Bielenberg D."/>
            <person name="Pirona R."/>
            <person name="Miculan M."/>
            <person name="Barakat A."/>
            <person name="Testolin R."/>
            <person name="Stella A."/>
            <person name="Tartarini S."/>
            <person name="Tonutti P."/>
            <person name="Arus P."/>
            <person name="Orellana A."/>
            <person name="Wells C."/>
            <person name="Main D."/>
            <person name="Vizzotto G."/>
            <person name="Silva H."/>
            <person name="Salamini F."/>
            <person name="Schmutz J."/>
            <person name="Morgante M."/>
            <person name="Rokhsar D.S."/>
        </authorList>
    </citation>
    <scope>NUCLEOTIDE SEQUENCE [LARGE SCALE GENOMIC DNA]</scope>
    <source>
        <strain evidence="4">cv. Nemared</strain>
    </source>
</reference>
<accession>A0A251NNA1</accession>
<feature type="compositionally biased region" description="Basic and acidic residues" evidence="1">
    <location>
        <begin position="50"/>
        <end position="63"/>
    </location>
</feature>
<dbReference type="OrthoDB" id="885191at2759"/>
<protein>
    <recommendedName>
        <fullName evidence="2">MOM1 alpha-helical domain-containing protein</fullName>
    </recommendedName>
</protein>
<evidence type="ECO:0000313" key="4">
    <source>
        <dbReference type="Proteomes" id="UP000006882"/>
    </source>
</evidence>
<dbReference type="STRING" id="3760.A0A251NNA1"/>
<dbReference type="Gramene" id="ONI00783">
    <property type="protein sequence ID" value="ONI00783"/>
    <property type="gene ID" value="PRUPE_6G104700"/>
</dbReference>
<organism evidence="3 4">
    <name type="scientific">Prunus persica</name>
    <name type="common">Peach</name>
    <name type="synonym">Amygdalus persica</name>
    <dbReference type="NCBI Taxonomy" id="3760"/>
    <lineage>
        <taxon>Eukaryota</taxon>
        <taxon>Viridiplantae</taxon>
        <taxon>Streptophyta</taxon>
        <taxon>Embryophyta</taxon>
        <taxon>Tracheophyta</taxon>
        <taxon>Spermatophyta</taxon>
        <taxon>Magnoliopsida</taxon>
        <taxon>eudicotyledons</taxon>
        <taxon>Gunneridae</taxon>
        <taxon>Pentapetalae</taxon>
        <taxon>rosids</taxon>
        <taxon>fabids</taxon>
        <taxon>Rosales</taxon>
        <taxon>Rosaceae</taxon>
        <taxon>Amygdaloideae</taxon>
        <taxon>Amygdaleae</taxon>
        <taxon>Prunus</taxon>
    </lineage>
</organism>
<dbReference type="Gene3D" id="6.10.250.1310">
    <property type="match status" value="1"/>
</dbReference>
<feature type="region of interest" description="Disordered" evidence="1">
    <location>
        <begin position="1659"/>
        <end position="1722"/>
    </location>
</feature>
<feature type="compositionally biased region" description="Basic and acidic residues" evidence="1">
    <location>
        <begin position="127"/>
        <end position="151"/>
    </location>
</feature>
<evidence type="ECO:0000256" key="1">
    <source>
        <dbReference type="SAM" id="MobiDB-lite"/>
    </source>
</evidence>
<gene>
    <name evidence="3" type="ORF">PRUPE_6G104700</name>
</gene>
<feature type="compositionally biased region" description="Basic and acidic residues" evidence="1">
    <location>
        <begin position="9"/>
        <end position="29"/>
    </location>
</feature>
<dbReference type="Proteomes" id="UP000006882">
    <property type="component" value="Chromosome G6"/>
</dbReference>
<feature type="compositionally biased region" description="Basic and acidic residues" evidence="1">
    <location>
        <begin position="1263"/>
        <end position="1278"/>
    </location>
</feature>
<evidence type="ECO:0000313" key="3">
    <source>
        <dbReference type="EMBL" id="ONI00783.1"/>
    </source>
</evidence>
<dbReference type="GO" id="GO:0031507">
    <property type="term" value="P:heterochromatin formation"/>
    <property type="evidence" value="ECO:0007669"/>
    <property type="project" value="InterPro"/>
</dbReference>
<feature type="compositionally biased region" description="Low complexity" evidence="1">
    <location>
        <begin position="32"/>
        <end position="49"/>
    </location>
</feature>
<feature type="compositionally biased region" description="Pro residues" evidence="1">
    <location>
        <begin position="1671"/>
        <end position="1684"/>
    </location>
</feature>
<dbReference type="PANTHER" id="PTHR35116:SF2">
    <property type="entry name" value="ATP-DEPENDENT HELICASE FAMILY PROTEIN-RELATED"/>
    <property type="match status" value="1"/>
</dbReference>
<feature type="compositionally biased region" description="Polar residues" evidence="1">
    <location>
        <begin position="1713"/>
        <end position="1722"/>
    </location>
</feature>
<feature type="region of interest" description="Disordered" evidence="1">
    <location>
        <begin position="1"/>
        <end position="90"/>
    </location>
</feature>
<evidence type="ECO:0000259" key="2">
    <source>
        <dbReference type="Pfam" id="PF25029"/>
    </source>
</evidence>
<dbReference type="eggNOG" id="KOG0384">
    <property type="taxonomic scope" value="Eukaryota"/>
</dbReference>
<keyword evidence="4" id="KW-1185">Reference proteome</keyword>
<dbReference type="InterPro" id="IPR039322">
    <property type="entry name" value="MOM1"/>
</dbReference>
<dbReference type="PANTHER" id="PTHR35116">
    <property type="entry name" value="HELICASE PROTEIN MOM1"/>
    <property type="match status" value="1"/>
</dbReference>
<feature type="domain" description="MOM1 alpha-helical" evidence="2">
    <location>
        <begin position="385"/>
        <end position="508"/>
    </location>
</feature>
<proteinExistence type="predicted"/>